<keyword evidence="7 9" id="KW-0539">Nucleus</keyword>
<evidence type="ECO:0000256" key="3">
    <source>
        <dbReference type="ARBA" id="ARBA00020628"/>
    </source>
</evidence>
<dbReference type="GO" id="GO:0006357">
    <property type="term" value="P:regulation of transcription by RNA polymerase II"/>
    <property type="evidence" value="ECO:0007669"/>
    <property type="project" value="InterPro"/>
</dbReference>
<accession>A0AAJ0HR82</accession>
<evidence type="ECO:0000313" key="12">
    <source>
        <dbReference type="Proteomes" id="UP001275084"/>
    </source>
</evidence>
<protein>
    <recommendedName>
        <fullName evidence="3 9">Mediator of RNA polymerase II transcription subunit 5</fullName>
    </recommendedName>
    <alternativeName>
        <fullName evidence="8 9">Mediator complex subunit 5</fullName>
    </alternativeName>
</protein>
<reference evidence="11" key="2">
    <citation type="submission" date="2023-06" db="EMBL/GenBank/DDBJ databases">
        <authorList>
            <consortium name="Lawrence Berkeley National Laboratory"/>
            <person name="Haridas S."/>
            <person name="Hensen N."/>
            <person name="Bonometti L."/>
            <person name="Westerberg I."/>
            <person name="Brannstrom I.O."/>
            <person name="Guillou S."/>
            <person name="Cros-Aarteil S."/>
            <person name="Calhoun S."/>
            <person name="Kuo A."/>
            <person name="Mondo S."/>
            <person name="Pangilinan J."/>
            <person name="Riley R."/>
            <person name="Labutti K."/>
            <person name="Andreopoulos B."/>
            <person name="Lipzen A."/>
            <person name="Chen C."/>
            <person name="Yanf M."/>
            <person name="Daum C."/>
            <person name="Ng V."/>
            <person name="Clum A."/>
            <person name="Steindorff A."/>
            <person name="Ohm R."/>
            <person name="Martin F."/>
            <person name="Silar P."/>
            <person name="Natvig D."/>
            <person name="Lalanne C."/>
            <person name="Gautier V."/>
            <person name="Ament-Velasquez S.L."/>
            <person name="Kruys A."/>
            <person name="Hutchinson M.I."/>
            <person name="Powell A.J."/>
            <person name="Barry K."/>
            <person name="Miller A.N."/>
            <person name="Grigoriev I.V."/>
            <person name="Debuchy R."/>
            <person name="Gladieux P."/>
            <person name="Thoren M.H."/>
            <person name="Johannesson H."/>
        </authorList>
    </citation>
    <scope>NUCLEOTIDE SEQUENCE</scope>
    <source>
        <strain evidence="11">CBS 955.72</strain>
    </source>
</reference>
<dbReference type="PANTHER" id="PTHR35784">
    <property type="entry name" value="MEDIATOR OF RNA POLYMERASE II TRANSCRIPTION SUBUNIT 5"/>
    <property type="match status" value="1"/>
</dbReference>
<evidence type="ECO:0000313" key="11">
    <source>
        <dbReference type="EMBL" id="KAK3359955.1"/>
    </source>
</evidence>
<dbReference type="Proteomes" id="UP001275084">
    <property type="component" value="Unassembled WGS sequence"/>
</dbReference>
<evidence type="ECO:0000256" key="6">
    <source>
        <dbReference type="ARBA" id="ARBA00023163"/>
    </source>
</evidence>
<comment type="function">
    <text evidence="9">Component of the Mediator complex, a coactivator involved in the regulated transcription of nearly all RNA polymerase II-dependent genes. Mediator functions as a bridge to convey information from gene-specific regulatory proteins to the basal RNA polymerase II transcription machinery. Mediator is recruited to promoters by direct interactions with regulatory proteins and serves as a scaffold for the assembly of a functional preinitiation complex with RNA polymerase II and the general transcription factors.</text>
</comment>
<dbReference type="InterPro" id="IPR014801">
    <property type="entry name" value="Mediator_Med5_fun"/>
</dbReference>
<comment type="subcellular location">
    <subcellularLocation>
        <location evidence="1 9">Nucleus</location>
    </subcellularLocation>
</comment>
<evidence type="ECO:0000256" key="10">
    <source>
        <dbReference type="SAM" id="MobiDB-lite"/>
    </source>
</evidence>
<evidence type="ECO:0000256" key="1">
    <source>
        <dbReference type="ARBA" id="ARBA00004123"/>
    </source>
</evidence>
<name>A0AAJ0HR82_9PEZI</name>
<comment type="subunit">
    <text evidence="9">Component of the Mediator complex.</text>
</comment>
<proteinExistence type="inferred from homology"/>
<sequence>MDGGPATAGLPAAVGQWSKFLSHAERQRLDADIFATYVPILSSKHRLPPAWVAELLLRPTKGNQDALDPRVPQYLQVLLKQDLVDTASILRALYLFSTSHTQAPQAQTQMGADARRKGTGAQQQRHKKPRRKVLRWRSSYASEEVIFWRLAKGISQGTGITNGREAIEVVFMVTRWMALFTEAAAAFSRDAFGAIHSLQAKDEMESSRQAFMLLLLGVCENRIVLTTFGRPGSKGARRQLARSLETFIPSVLQNAPQIAPQASQIATQLEIFRTQTLASFEPEDKKDAAVAEISSYMDSIIGLDSVQVPDIPIVNSRAGLYIYINAALVGRPLLDDGALFTYLHNRYQGDLETTAVQLILASFDVLANAVFRNEGSKTGHLLKSYVVNKVPLILGSLAASSSPMYPFNAEYCITQALGQVDTNVFPTLSGMFDMPNNSSFQDSVRQDFCFACQLHGLLSQTAIETLLGDITYQSLPDAGRYVKEALVQSCLKDLEKTQTLIGELDDMNGNVGAAAQAIVEVIVSLCRNKETMTLKLLCSQLASKPLSLDIILLFNKPQRILHPLCGLLDNWGGYDDDQGEYQPVYEEFGSILLLLLAFVYRYGLSPADLGIRSADSFVGRLLSRGHLSRPLEELTDQEKSHLNGWIHGLFDTEAGGLGDELMASCPPQDFYLLMPTLFQQIVLALSTRNLTEELLKGGLEYLVDVLLLPSLVPAILYLSNHLWADGPQGQRAIIRILRLILQPNSISNEASSMLSSVLSIVAKPLEHALRAYQRQDPKSQEVEPLLKALKENLPLSRRTGGADHNELESWTTSTHGASGAPGAAAAAASAAGGGLTAAIRHTVQSLIQWAQNPPLNVMPAPYTHRQVLAALKILGAKHLLAILLDELKANTDSTNNNGTGGGGGGGGGGVAYDVATAIICAPDVNNEARAAAAAEETAGAFATPQPKQQRRLTLREALKAEADDWKKIQKTDASMAETVVRLYRRVEAQMALPPPPDPALLQSDLEGLGVGGVGGDALGDAMAAAAAAAAGDHTQSVADAMSLDTTGLDGVGMDLGLGGGDLGGLSATGSVGGLDLSGDDIFSGLSGTADFGADYGSWDSMDLV</sequence>
<dbReference type="GO" id="GO:0003712">
    <property type="term" value="F:transcription coregulator activity"/>
    <property type="evidence" value="ECO:0007669"/>
    <property type="project" value="InterPro"/>
</dbReference>
<evidence type="ECO:0000256" key="2">
    <source>
        <dbReference type="ARBA" id="ARBA00008782"/>
    </source>
</evidence>
<dbReference type="GO" id="GO:0016592">
    <property type="term" value="C:mediator complex"/>
    <property type="evidence" value="ECO:0007669"/>
    <property type="project" value="InterPro"/>
</dbReference>
<feature type="compositionally biased region" description="Low complexity" evidence="10">
    <location>
        <begin position="811"/>
        <end position="821"/>
    </location>
</feature>
<dbReference type="EMBL" id="JAUIQD010000002">
    <property type="protein sequence ID" value="KAK3359955.1"/>
    <property type="molecule type" value="Genomic_DNA"/>
</dbReference>
<feature type="region of interest" description="Disordered" evidence="10">
    <location>
        <begin position="105"/>
        <end position="128"/>
    </location>
</feature>
<evidence type="ECO:0000256" key="8">
    <source>
        <dbReference type="ARBA" id="ARBA00031256"/>
    </source>
</evidence>
<evidence type="ECO:0000256" key="7">
    <source>
        <dbReference type="ARBA" id="ARBA00023242"/>
    </source>
</evidence>
<evidence type="ECO:0000256" key="9">
    <source>
        <dbReference type="RuleBase" id="RU364142"/>
    </source>
</evidence>
<keyword evidence="4 9" id="KW-0805">Transcription regulation</keyword>
<comment type="caution">
    <text evidence="11">The sequence shown here is derived from an EMBL/GenBank/DDBJ whole genome shotgun (WGS) entry which is preliminary data.</text>
</comment>
<evidence type="ECO:0000256" key="4">
    <source>
        <dbReference type="ARBA" id="ARBA00023015"/>
    </source>
</evidence>
<evidence type="ECO:0000256" key="5">
    <source>
        <dbReference type="ARBA" id="ARBA00023159"/>
    </source>
</evidence>
<keyword evidence="6 9" id="KW-0804">Transcription</keyword>
<feature type="region of interest" description="Disordered" evidence="10">
    <location>
        <begin position="796"/>
        <end position="821"/>
    </location>
</feature>
<dbReference type="Pfam" id="PF08689">
    <property type="entry name" value="Med5"/>
    <property type="match status" value="1"/>
</dbReference>
<keyword evidence="5 9" id="KW-0010">Activator</keyword>
<reference evidence="11" key="1">
    <citation type="journal article" date="2023" name="Mol. Phylogenet. Evol.">
        <title>Genome-scale phylogeny and comparative genomics of the fungal order Sordariales.</title>
        <authorList>
            <person name="Hensen N."/>
            <person name="Bonometti L."/>
            <person name="Westerberg I."/>
            <person name="Brannstrom I.O."/>
            <person name="Guillou S."/>
            <person name="Cros-Aarteil S."/>
            <person name="Calhoun S."/>
            <person name="Haridas S."/>
            <person name="Kuo A."/>
            <person name="Mondo S."/>
            <person name="Pangilinan J."/>
            <person name="Riley R."/>
            <person name="LaButti K."/>
            <person name="Andreopoulos B."/>
            <person name="Lipzen A."/>
            <person name="Chen C."/>
            <person name="Yan M."/>
            <person name="Daum C."/>
            <person name="Ng V."/>
            <person name="Clum A."/>
            <person name="Steindorff A."/>
            <person name="Ohm R.A."/>
            <person name="Martin F."/>
            <person name="Silar P."/>
            <person name="Natvig D.O."/>
            <person name="Lalanne C."/>
            <person name="Gautier V."/>
            <person name="Ament-Velasquez S.L."/>
            <person name="Kruys A."/>
            <person name="Hutchinson M.I."/>
            <person name="Powell A.J."/>
            <person name="Barry K."/>
            <person name="Miller A.N."/>
            <person name="Grigoriev I.V."/>
            <person name="Debuchy R."/>
            <person name="Gladieux P."/>
            <person name="Hiltunen Thoren M."/>
            <person name="Johannesson H."/>
        </authorList>
    </citation>
    <scope>NUCLEOTIDE SEQUENCE</scope>
    <source>
        <strain evidence="11">CBS 955.72</strain>
    </source>
</reference>
<gene>
    <name evidence="9" type="primary">MED5</name>
    <name evidence="11" type="ORF">B0T25DRAFT_534304</name>
</gene>
<dbReference type="AlphaFoldDB" id="A0AAJ0HR82"/>
<keyword evidence="12" id="KW-1185">Reference proteome</keyword>
<organism evidence="11 12">
    <name type="scientific">Lasiosphaeria hispida</name>
    <dbReference type="NCBI Taxonomy" id="260671"/>
    <lineage>
        <taxon>Eukaryota</taxon>
        <taxon>Fungi</taxon>
        <taxon>Dikarya</taxon>
        <taxon>Ascomycota</taxon>
        <taxon>Pezizomycotina</taxon>
        <taxon>Sordariomycetes</taxon>
        <taxon>Sordariomycetidae</taxon>
        <taxon>Sordariales</taxon>
        <taxon>Lasiosphaeriaceae</taxon>
        <taxon>Lasiosphaeria</taxon>
    </lineage>
</organism>
<comment type="similarity">
    <text evidence="2 9">Belongs to the Mediator complex subunit 5 family.</text>
</comment>
<dbReference type="PANTHER" id="PTHR35784:SF1">
    <property type="entry name" value="MEDIATOR OF RNA POLYMERASE II TRANSCRIPTION SUBUNIT 5"/>
    <property type="match status" value="1"/>
</dbReference>